<protein>
    <submittedName>
        <fullName evidence="9">Carbohydrate ABC transporter permease</fullName>
    </submittedName>
</protein>
<dbReference type="InterPro" id="IPR050901">
    <property type="entry name" value="BP-dep_ABC_trans_perm"/>
</dbReference>
<evidence type="ECO:0000256" key="2">
    <source>
        <dbReference type="ARBA" id="ARBA00022448"/>
    </source>
</evidence>
<reference evidence="9 10" key="1">
    <citation type="submission" date="2020-08" db="EMBL/GenBank/DDBJ databases">
        <title>Genome public.</title>
        <authorList>
            <person name="Liu C."/>
            <person name="Sun Q."/>
        </authorList>
    </citation>
    <scope>NUCLEOTIDE SEQUENCE [LARGE SCALE GENOMIC DNA]</scope>
    <source>
        <strain evidence="9 10">NSJ-46</strain>
    </source>
</reference>
<evidence type="ECO:0000256" key="5">
    <source>
        <dbReference type="ARBA" id="ARBA00022989"/>
    </source>
</evidence>
<dbReference type="PANTHER" id="PTHR32243:SF18">
    <property type="entry name" value="INNER MEMBRANE ABC TRANSPORTER PERMEASE PROTEIN YCJP"/>
    <property type="match status" value="1"/>
</dbReference>
<keyword evidence="4 7" id="KW-0812">Transmembrane</keyword>
<dbReference type="InterPro" id="IPR000515">
    <property type="entry name" value="MetI-like"/>
</dbReference>
<keyword evidence="5 7" id="KW-1133">Transmembrane helix</keyword>
<organism evidence="9 10">
    <name type="scientific">Jingyaoa shaoxingensis</name>
    <dbReference type="NCBI Taxonomy" id="2763671"/>
    <lineage>
        <taxon>Bacteria</taxon>
        <taxon>Bacillati</taxon>
        <taxon>Bacillota</taxon>
        <taxon>Clostridia</taxon>
        <taxon>Lachnospirales</taxon>
        <taxon>Lachnospiraceae</taxon>
        <taxon>Jingyaoa</taxon>
    </lineage>
</organism>
<dbReference type="SUPFAM" id="SSF161098">
    <property type="entry name" value="MetI-like"/>
    <property type="match status" value="1"/>
</dbReference>
<dbReference type="CDD" id="cd06261">
    <property type="entry name" value="TM_PBP2"/>
    <property type="match status" value="1"/>
</dbReference>
<evidence type="ECO:0000256" key="6">
    <source>
        <dbReference type="ARBA" id="ARBA00023136"/>
    </source>
</evidence>
<name>A0ABR7NAD2_9FIRM</name>
<gene>
    <name evidence="9" type="ORF">H8716_06610</name>
</gene>
<comment type="subcellular location">
    <subcellularLocation>
        <location evidence="1 7">Cell membrane</location>
        <topology evidence="1 7">Multi-pass membrane protein</topology>
    </subcellularLocation>
</comment>
<feature type="transmembrane region" description="Helical" evidence="7">
    <location>
        <begin position="213"/>
        <end position="235"/>
    </location>
</feature>
<dbReference type="Pfam" id="PF00528">
    <property type="entry name" value="BPD_transp_1"/>
    <property type="match status" value="1"/>
</dbReference>
<accession>A0ABR7NAD2</accession>
<feature type="transmembrane region" description="Helical" evidence="7">
    <location>
        <begin position="242"/>
        <end position="263"/>
    </location>
</feature>
<dbReference type="Gene3D" id="1.10.3720.10">
    <property type="entry name" value="MetI-like"/>
    <property type="match status" value="1"/>
</dbReference>
<evidence type="ECO:0000256" key="7">
    <source>
        <dbReference type="RuleBase" id="RU363032"/>
    </source>
</evidence>
<keyword evidence="2 7" id="KW-0813">Transport</keyword>
<dbReference type="EMBL" id="JACRSZ010000005">
    <property type="protein sequence ID" value="MBC8572757.1"/>
    <property type="molecule type" value="Genomic_DNA"/>
</dbReference>
<feature type="transmembrane region" description="Helical" evidence="7">
    <location>
        <begin position="109"/>
        <end position="132"/>
    </location>
</feature>
<comment type="similarity">
    <text evidence="7">Belongs to the binding-protein-dependent transport system permease family.</text>
</comment>
<evidence type="ECO:0000256" key="4">
    <source>
        <dbReference type="ARBA" id="ARBA00022692"/>
    </source>
</evidence>
<evidence type="ECO:0000313" key="9">
    <source>
        <dbReference type="EMBL" id="MBC8572757.1"/>
    </source>
</evidence>
<keyword evidence="6 7" id="KW-0472">Membrane</keyword>
<feature type="transmembrane region" description="Helical" evidence="7">
    <location>
        <begin position="144"/>
        <end position="165"/>
    </location>
</feature>
<feature type="transmembrane region" description="Helical" evidence="7">
    <location>
        <begin position="186"/>
        <end position="207"/>
    </location>
</feature>
<dbReference type="InterPro" id="IPR035906">
    <property type="entry name" value="MetI-like_sf"/>
</dbReference>
<sequence length="278" mass="30796">MKNKRRIKPKKICMKTIFWIVVVCIMFVNLVPLLWMLSASFKTIVDIMNPKKMFVFTPTIKNYIEVFTKYSFLKPIINSLIVSTGATVLACLFGLPAAYAIARYKQNKLSLIILAVRIIPAITFLVPWYIIFSKLKMTGTYTSLIMANLLVSLPLIVWIVTPYFGSIPKELEEAAFIDGSSVFNSFIRIMIPLSAPGIFTAAILSFIYAWNNFLFALILSSSSTKTLPMAVFNFISYTSVNWGGLMAAAVVITGPVIIVSIALQKYVVSGLTAGAVKG</sequence>
<keyword evidence="10" id="KW-1185">Reference proteome</keyword>
<evidence type="ECO:0000256" key="3">
    <source>
        <dbReference type="ARBA" id="ARBA00022475"/>
    </source>
</evidence>
<evidence type="ECO:0000259" key="8">
    <source>
        <dbReference type="PROSITE" id="PS50928"/>
    </source>
</evidence>
<proteinExistence type="inferred from homology"/>
<dbReference type="PROSITE" id="PS50928">
    <property type="entry name" value="ABC_TM1"/>
    <property type="match status" value="1"/>
</dbReference>
<evidence type="ECO:0000256" key="1">
    <source>
        <dbReference type="ARBA" id="ARBA00004651"/>
    </source>
</evidence>
<keyword evidence="3" id="KW-1003">Cell membrane</keyword>
<evidence type="ECO:0000313" key="10">
    <source>
        <dbReference type="Proteomes" id="UP000657421"/>
    </source>
</evidence>
<feature type="domain" description="ABC transmembrane type-1" evidence="8">
    <location>
        <begin position="76"/>
        <end position="263"/>
    </location>
</feature>
<feature type="transmembrane region" description="Helical" evidence="7">
    <location>
        <begin position="76"/>
        <end position="102"/>
    </location>
</feature>
<feature type="transmembrane region" description="Helical" evidence="7">
    <location>
        <begin position="12"/>
        <end position="35"/>
    </location>
</feature>
<dbReference type="Proteomes" id="UP000657421">
    <property type="component" value="Unassembled WGS sequence"/>
</dbReference>
<dbReference type="PANTHER" id="PTHR32243">
    <property type="entry name" value="MALTOSE TRANSPORT SYSTEM PERMEASE-RELATED"/>
    <property type="match status" value="1"/>
</dbReference>
<comment type="caution">
    <text evidence="9">The sequence shown here is derived from an EMBL/GenBank/DDBJ whole genome shotgun (WGS) entry which is preliminary data.</text>
</comment>
<dbReference type="RefSeq" id="WP_249307786.1">
    <property type="nucleotide sequence ID" value="NZ_JACRSZ010000005.1"/>
</dbReference>